<accession>A0A918R6C1</accession>
<dbReference type="GO" id="GO:0003677">
    <property type="term" value="F:DNA binding"/>
    <property type="evidence" value="ECO:0007669"/>
    <property type="project" value="UniProtKB-KW"/>
</dbReference>
<feature type="domain" description="Tyr recombinase" evidence="6">
    <location>
        <begin position="224"/>
        <end position="446"/>
    </location>
</feature>
<feature type="compositionally biased region" description="Polar residues" evidence="5">
    <location>
        <begin position="317"/>
        <end position="330"/>
    </location>
</feature>
<evidence type="ECO:0000259" key="6">
    <source>
        <dbReference type="PROSITE" id="PS51898"/>
    </source>
</evidence>
<comment type="caution">
    <text evidence="7">The sequence shown here is derived from an EMBL/GenBank/DDBJ whole genome shotgun (WGS) entry which is preliminary data.</text>
</comment>
<protein>
    <recommendedName>
        <fullName evidence="6">Tyr recombinase domain-containing protein</fullName>
    </recommendedName>
</protein>
<dbReference type="Pfam" id="PF00589">
    <property type="entry name" value="Phage_integrase"/>
    <property type="match status" value="1"/>
</dbReference>
<dbReference type="EMBL" id="BMZD01000001">
    <property type="protein sequence ID" value="GGZ86425.1"/>
    <property type="molecule type" value="Genomic_DNA"/>
</dbReference>
<proteinExistence type="inferred from homology"/>
<dbReference type="PROSITE" id="PS51898">
    <property type="entry name" value="TYR_RECOMBINASE"/>
    <property type="match status" value="1"/>
</dbReference>
<gene>
    <name evidence="7" type="ORF">GCM10011617_01270</name>
</gene>
<reference evidence="7" key="1">
    <citation type="journal article" date="2014" name="Int. J. Syst. Evol. Microbiol.">
        <title>Complete genome sequence of Corynebacterium casei LMG S-19264T (=DSM 44701T), isolated from a smear-ripened cheese.</title>
        <authorList>
            <consortium name="US DOE Joint Genome Institute (JGI-PGF)"/>
            <person name="Walter F."/>
            <person name="Albersmeier A."/>
            <person name="Kalinowski J."/>
            <person name="Ruckert C."/>
        </authorList>
    </citation>
    <scope>NUCLEOTIDE SEQUENCE</scope>
    <source>
        <strain evidence="7">KCTC 32422</strain>
    </source>
</reference>
<evidence type="ECO:0000256" key="4">
    <source>
        <dbReference type="ARBA" id="ARBA00023172"/>
    </source>
</evidence>
<dbReference type="CDD" id="cd00397">
    <property type="entry name" value="DNA_BRE_C"/>
    <property type="match status" value="1"/>
</dbReference>
<dbReference type="InterPro" id="IPR013762">
    <property type="entry name" value="Integrase-like_cat_sf"/>
</dbReference>
<keyword evidence="2" id="KW-0229">DNA integration</keyword>
<feature type="region of interest" description="Disordered" evidence="5">
    <location>
        <begin position="317"/>
        <end position="337"/>
    </location>
</feature>
<dbReference type="PANTHER" id="PTHR30349">
    <property type="entry name" value="PHAGE INTEGRASE-RELATED"/>
    <property type="match status" value="1"/>
</dbReference>
<evidence type="ECO:0000256" key="3">
    <source>
        <dbReference type="ARBA" id="ARBA00023125"/>
    </source>
</evidence>
<dbReference type="SUPFAM" id="SSF56349">
    <property type="entry name" value="DNA breaking-rejoining enzymes"/>
    <property type="match status" value="1"/>
</dbReference>
<keyword evidence="4" id="KW-0233">DNA recombination</keyword>
<dbReference type="GO" id="GO:0015074">
    <property type="term" value="P:DNA integration"/>
    <property type="evidence" value="ECO:0007669"/>
    <property type="project" value="UniProtKB-KW"/>
</dbReference>
<keyword evidence="8" id="KW-1185">Reference proteome</keyword>
<dbReference type="InterPro" id="IPR011010">
    <property type="entry name" value="DNA_brk_join_enz"/>
</dbReference>
<dbReference type="InterPro" id="IPR002104">
    <property type="entry name" value="Integrase_catalytic"/>
</dbReference>
<evidence type="ECO:0000313" key="7">
    <source>
        <dbReference type="EMBL" id="GGZ86425.1"/>
    </source>
</evidence>
<sequence>MAYYENRIEHLGGDLILYQRNLATAAPNVKSHRQPKWYMKLRVGPRKIINRSTGLTIYEDAYAFARKEYDRLRNAASLGHTLDDYTFEKHCDDWYQRQINNGVWKADRQRWYKNQSARYYKAYFRYADGTSMRLNDITPEIAQNYWDWRIAYWSTHQGEKLSDYNPKRRKAKTKTTKNVAKVPAKKTLQMDQTALNMIFADARERGRLQQVFKMKPPQDSRPHHRRPHFEPDEHRSMTAYLRSYRDLIGHFKDDRVNAWHKLQRTQLYHFVIFMLNSGLRVGEAREMRWRDITFDQPSDEFDEPICVVGVRKATKTSQNRDVQTQPNANKTLKEWRDKSPYTGPNDLVWFGQQKASDNKPKPFSNLNKSFQHFLSRLPVEGTETGLLFNKEGEKRSLYSLRHTYATVRREHGVEYADLALNMGCKREQLERHYDHSTSNTRRSAIVKVKRKAKKAEPETVTSLDPFILEAMKRYQAGEIDEQTMLGIMKLAKQKADEPQP</sequence>
<dbReference type="PANTHER" id="PTHR30349:SF41">
    <property type="entry name" value="INTEGRASE_RECOMBINASE PROTEIN MJ0367-RELATED"/>
    <property type="match status" value="1"/>
</dbReference>
<evidence type="ECO:0000313" key="8">
    <source>
        <dbReference type="Proteomes" id="UP000634139"/>
    </source>
</evidence>
<dbReference type="AlphaFoldDB" id="A0A918R6C1"/>
<reference evidence="7" key="2">
    <citation type="submission" date="2020-09" db="EMBL/GenBank/DDBJ databases">
        <authorList>
            <person name="Sun Q."/>
            <person name="Kim S."/>
        </authorList>
    </citation>
    <scope>NUCLEOTIDE SEQUENCE</scope>
    <source>
        <strain evidence="7">KCTC 32422</strain>
    </source>
</reference>
<comment type="similarity">
    <text evidence="1">Belongs to the 'phage' integrase family.</text>
</comment>
<organism evidence="7 8">
    <name type="scientific">Novosphingobium arvoryzae</name>
    <dbReference type="NCBI Taxonomy" id="1256514"/>
    <lineage>
        <taxon>Bacteria</taxon>
        <taxon>Pseudomonadati</taxon>
        <taxon>Pseudomonadota</taxon>
        <taxon>Alphaproteobacteria</taxon>
        <taxon>Sphingomonadales</taxon>
        <taxon>Sphingomonadaceae</taxon>
        <taxon>Novosphingobium</taxon>
    </lineage>
</organism>
<dbReference type="InterPro" id="IPR050090">
    <property type="entry name" value="Tyrosine_recombinase_XerCD"/>
</dbReference>
<dbReference type="GO" id="GO:0006310">
    <property type="term" value="P:DNA recombination"/>
    <property type="evidence" value="ECO:0007669"/>
    <property type="project" value="UniProtKB-KW"/>
</dbReference>
<dbReference type="Gene3D" id="1.10.443.10">
    <property type="entry name" value="Intergrase catalytic core"/>
    <property type="match status" value="1"/>
</dbReference>
<evidence type="ECO:0000256" key="5">
    <source>
        <dbReference type="SAM" id="MobiDB-lite"/>
    </source>
</evidence>
<evidence type="ECO:0000256" key="1">
    <source>
        <dbReference type="ARBA" id="ARBA00008857"/>
    </source>
</evidence>
<dbReference type="Proteomes" id="UP000634139">
    <property type="component" value="Unassembled WGS sequence"/>
</dbReference>
<name>A0A918R6C1_9SPHN</name>
<evidence type="ECO:0000256" key="2">
    <source>
        <dbReference type="ARBA" id="ARBA00022908"/>
    </source>
</evidence>
<keyword evidence="3" id="KW-0238">DNA-binding</keyword>